<organism evidence="1 2">
    <name type="scientific">Candidatus Staskawiczbacteria bacterium RIFCSPHIGHO2_01_FULL_34_27</name>
    <dbReference type="NCBI Taxonomy" id="1802199"/>
    <lineage>
        <taxon>Bacteria</taxon>
        <taxon>Candidatus Staskawicziibacteriota</taxon>
    </lineage>
</organism>
<evidence type="ECO:0000313" key="2">
    <source>
        <dbReference type="Proteomes" id="UP000178991"/>
    </source>
</evidence>
<dbReference type="AlphaFoldDB" id="A0A1G2HL31"/>
<sequence length="71" mass="7670">MGKKEILPGIPGKAGAQEERDQLDLGGFCLAAILPHQTGDQLMGQIGLDPQAGFLLKDHQMVFEIFPLEVP</sequence>
<accession>A0A1G2HL31</accession>
<comment type="caution">
    <text evidence="1">The sequence shown here is derived from an EMBL/GenBank/DDBJ whole genome shotgun (WGS) entry which is preliminary data.</text>
</comment>
<proteinExistence type="predicted"/>
<dbReference type="EMBL" id="MHOL01000005">
    <property type="protein sequence ID" value="OGZ63163.1"/>
    <property type="molecule type" value="Genomic_DNA"/>
</dbReference>
<dbReference type="Proteomes" id="UP000178991">
    <property type="component" value="Unassembled WGS sequence"/>
</dbReference>
<reference evidence="1 2" key="1">
    <citation type="journal article" date="2016" name="Nat. Commun.">
        <title>Thousands of microbial genomes shed light on interconnected biogeochemical processes in an aquifer system.</title>
        <authorList>
            <person name="Anantharaman K."/>
            <person name="Brown C.T."/>
            <person name="Hug L.A."/>
            <person name="Sharon I."/>
            <person name="Castelle C.J."/>
            <person name="Probst A.J."/>
            <person name="Thomas B.C."/>
            <person name="Singh A."/>
            <person name="Wilkins M.J."/>
            <person name="Karaoz U."/>
            <person name="Brodie E.L."/>
            <person name="Williams K.H."/>
            <person name="Hubbard S.S."/>
            <person name="Banfield J.F."/>
        </authorList>
    </citation>
    <scope>NUCLEOTIDE SEQUENCE [LARGE SCALE GENOMIC DNA]</scope>
</reference>
<evidence type="ECO:0000313" key="1">
    <source>
        <dbReference type="EMBL" id="OGZ63163.1"/>
    </source>
</evidence>
<protein>
    <submittedName>
        <fullName evidence="1">Uncharacterized protein</fullName>
    </submittedName>
</protein>
<name>A0A1G2HL31_9BACT</name>
<gene>
    <name evidence="1" type="ORF">A2639_03125</name>
</gene>